<dbReference type="RefSeq" id="WP_275595900.1">
    <property type="nucleotide sequence ID" value="NZ_CP102381.1"/>
</dbReference>
<feature type="domain" description="Cyclic nucleotide-binding" evidence="1">
    <location>
        <begin position="18"/>
        <end position="120"/>
    </location>
</feature>
<protein>
    <submittedName>
        <fullName evidence="2">Cyclic nucleotide-binding domain-containing protein</fullName>
    </submittedName>
</protein>
<dbReference type="PROSITE" id="PS50042">
    <property type="entry name" value="CNMP_BINDING_3"/>
    <property type="match status" value="1"/>
</dbReference>
<gene>
    <name evidence="2" type="ORF">NR989_05150</name>
</gene>
<dbReference type="InterPro" id="IPR000595">
    <property type="entry name" value="cNMP-bd_dom"/>
</dbReference>
<dbReference type="Gene3D" id="2.60.120.10">
    <property type="entry name" value="Jelly Rolls"/>
    <property type="match status" value="1"/>
</dbReference>
<evidence type="ECO:0000313" key="3">
    <source>
        <dbReference type="Proteomes" id="UP001222275"/>
    </source>
</evidence>
<reference evidence="2 3" key="1">
    <citation type="submission" date="2022-06" db="EMBL/GenBank/DDBJ databases">
        <title>Thiomicrohabdus sp. nov, an obligately chemolithoautotrophic, sulfur-oxidizing bacterium isolated from beach of Guanyin Mountain. Amoy.</title>
        <authorList>
            <person name="Zhu H."/>
        </authorList>
    </citation>
    <scope>NUCLEOTIDE SEQUENCE [LARGE SCALE GENOMIC DNA]</scope>
    <source>
        <strain evidence="2 3">XGS-01</strain>
    </source>
</reference>
<accession>A0ABY8CCE8</accession>
<proteinExistence type="predicted"/>
<dbReference type="InterPro" id="IPR014710">
    <property type="entry name" value="RmlC-like_jellyroll"/>
</dbReference>
<dbReference type="SUPFAM" id="SSF51206">
    <property type="entry name" value="cAMP-binding domain-like"/>
    <property type="match status" value="1"/>
</dbReference>
<evidence type="ECO:0000313" key="2">
    <source>
        <dbReference type="EMBL" id="WEJ63644.1"/>
    </source>
</evidence>
<evidence type="ECO:0000259" key="1">
    <source>
        <dbReference type="PROSITE" id="PS50042"/>
    </source>
</evidence>
<dbReference type="InterPro" id="IPR018490">
    <property type="entry name" value="cNMP-bd_dom_sf"/>
</dbReference>
<keyword evidence="3" id="KW-1185">Reference proteome</keyword>
<dbReference type="Pfam" id="PF00027">
    <property type="entry name" value="cNMP_binding"/>
    <property type="match status" value="1"/>
</dbReference>
<dbReference type="Proteomes" id="UP001222275">
    <property type="component" value="Chromosome"/>
</dbReference>
<dbReference type="EMBL" id="CP102381">
    <property type="protein sequence ID" value="WEJ63644.1"/>
    <property type="molecule type" value="Genomic_DNA"/>
</dbReference>
<dbReference type="SMART" id="SM00100">
    <property type="entry name" value="cNMP"/>
    <property type="match status" value="1"/>
</dbReference>
<dbReference type="CDD" id="cd00038">
    <property type="entry name" value="CAP_ED"/>
    <property type="match status" value="1"/>
</dbReference>
<organism evidence="2 3">
    <name type="scientific">Thiomicrorhabdus lithotrophica</name>
    <dbReference type="NCBI Taxonomy" id="2949997"/>
    <lineage>
        <taxon>Bacteria</taxon>
        <taxon>Pseudomonadati</taxon>
        <taxon>Pseudomonadota</taxon>
        <taxon>Gammaproteobacteria</taxon>
        <taxon>Thiotrichales</taxon>
        <taxon>Piscirickettsiaceae</taxon>
        <taxon>Thiomicrorhabdus</taxon>
    </lineage>
</organism>
<name>A0ABY8CCE8_9GAMM</name>
<sequence length="163" mass="18280">MISMSAKELFKFFQEHSICESLTIDEVGELMNYLQEKEYAGGEVISDSGEVGEALGFIINGKVEFTSFDGQDTTSVGKQGVGTLIGEMSFFDRKPRNLRMQACKKGVKFLVLTRPMYDRLKVEQPYIVVNILENAIVSLDNLVRHMGDDISALGHYMHGFGKR</sequence>